<feature type="compositionally biased region" description="Gly residues" evidence="2">
    <location>
        <begin position="254"/>
        <end position="272"/>
    </location>
</feature>
<dbReference type="Proteomes" id="UP000823902">
    <property type="component" value="Unassembled WGS sequence"/>
</dbReference>
<evidence type="ECO:0000256" key="1">
    <source>
        <dbReference type="ARBA" id="ARBA00022729"/>
    </source>
</evidence>
<feature type="signal peptide" evidence="4">
    <location>
        <begin position="1"/>
        <end position="30"/>
    </location>
</feature>
<feature type="region of interest" description="Disordered" evidence="2">
    <location>
        <begin position="1303"/>
        <end position="1370"/>
    </location>
</feature>
<dbReference type="InterPro" id="IPR029052">
    <property type="entry name" value="Metallo-depent_PP-like"/>
</dbReference>
<dbReference type="GO" id="GO:0009166">
    <property type="term" value="P:nucleotide catabolic process"/>
    <property type="evidence" value="ECO:0007669"/>
    <property type="project" value="InterPro"/>
</dbReference>
<dbReference type="Gene3D" id="3.90.780.10">
    <property type="entry name" value="5'-Nucleotidase, C-terminal domain"/>
    <property type="match status" value="1"/>
</dbReference>
<dbReference type="InterPro" id="IPR052956">
    <property type="entry name" value="Mesenchyme-surface_protein"/>
</dbReference>
<organism evidence="6 7">
    <name type="scientific">Candidatus Mediterraneibacter faecavium</name>
    <dbReference type="NCBI Taxonomy" id="2838668"/>
    <lineage>
        <taxon>Bacteria</taxon>
        <taxon>Bacillati</taxon>
        <taxon>Bacillota</taxon>
        <taxon>Clostridia</taxon>
        <taxon>Lachnospirales</taxon>
        <taxon>Lachnospiraceae</taxon>
        <taxon>Mediterraneibacter</taxon>
    </lineage>
</organism>
<dbReference type="NCBIfam" id="TIGR01167">
    <property type="entry name" value="LPXTG_anchor"/>
    <property type="match status" value="1"/>
</dbReference>
<gene>
    <name evidence="6" type="ORF">H9697_05300</name>
</gene>
<dbReference type="Pfam" id="PF22494">
    <property type="entry name" value="choice_anch_I"/>
    <property type="match status" value="2"/>
</dbReference>
<dbReference type="PANTHER" id="PTHR46928">
    <property type="entry name" value="MESENCHYME-SPECIFIC CELL SURFACE GLYCOPROTEIN"/>
    <property type="match status" value="1"/>
</dbReference>
<keyword evidence="1 4" id="KW-0732">Signal</keyword>
<proteinExistence type="predicted"/>
<accession>A0A9D2QAC9</accession>
<dbReference type="GO" id="GO:0016787">
    <property type="term" value="F:hydrolase activity"/>
    <property type="evidence" value="ECO:0007669"/>
    <property type="project" value="InterPro"/>
</dbReference>
<feature type="domain" description="LTD" evidence="5">
    <location>
        <begin position="43"/>
        <end position="189"/>
    </location>
</feature>
<dbReference type="EMBL" id="DWVY01000025">
    <property type="protein sequence ID" value="HJC74345.1"/>
    <property type="molecule type" value="Genomic_DNA"/>
</dbReference>
<evidence type="ECO:0000256" key="4">
    <source>
        <dbReference type="SAM" id="SignalP"/>
    </source>
</evidence>
<feature type="transmembrane region" description="Helical" evidence="3">
    <location>
        <begin position="1375"/>
        <end position="1397"/>
    </location>
</feature>
<dbReference type="NCBIfam" id="NF038117">
    <property type="entry name" value="choice_anch_I"/>
    <property type="match status" value="1"/>
</dbReference>
<evidence type="ECO:0000313" key="6">
    <source>
        <dbReference type="EMBL" id="HJC74345.1"/>
    </source>
</evidence>
<dbReference type="Pfam" id="PF02872">
    <property type="entry name" value="5_nucleotid_C"/>
    <property type="match status" value="1"/>
</dbReference>
<feature type="compositionally biased region" description="Acidic residues" evidence="2">
    <location>
        <begin position="216"/>
        <end position="235"/>
    </location>
</feature>
<comment type="caution">
    <text evidence="6">The sequence shown here is derived from an EMBL/GenBank/DDBJ whole genome shotgun (WGS) entry which is preliminary data.</text>
</comment>
<dbReference type="InterPro" id="IPR006179">
    <property type="entry name" value="5_nucleotidase/apyrase"/>
</dbReference>
<keyword evidence="3" id="KW-0812">Transmembrane</keyword>
<dbReference type="InterPro" id="IPR036415">
    <property type="entry name" value="Lamin_tail_dom_sf"/>
</dbReference>
<dbReference type="SUPFAM" id="SSF55816">
    <property type="entry name" value="5'-nucleotidase (syn. UDP-sugar hydrolase), C-terminal domain"/>
    <property type="match status" value="1"/>
</dbReference>
<dbReference type="Gene3D" id="3.60.21.10">
    <property type="match status" value="1"/>
</dbReference>
<evidence type="ECO:0000256" key="2">
    <source>
        <dbReference type="SAM" id="MobiDB-lite"/>
    </source>
</evidence>
<reference evidence="6" key="1">
    <citation type="journal article" date="2021" name="PeerJ">
        <title>Extensive microbial diversity within the chicken gut microbiome revealed by metagenomics and culture.</title>
        <authorList>
            <person name="Gilroy R."/>
            <person name="Ravi A."/>
            <person name="Getino M."/>
            <person name="Pursley I."/>
            <person name="Horton D.L."/>
            <person name="Alikhan N.F."/>
            <person name="Baker D."/>
            <person name="Gharbi K."/>
            <person name="Hall N."/>
            <person name="Watson M."/>
            <person name="Adriaenssens E.M."/>
            <person name="Foster-Nyarko E."/>
            <person name="Jarju S."/>
            <person name="Secka A."/>
            <person name="Antonio M."/>
            <person name="Oren A."/>
            <person name="Chaudhuri R.R."/>
            <person name="La Ragione R."/>
            <person name="Hildebrand F."/>
            <person name="Pallen M.J."/>
        </authorList>
    </citation>
    <scope>NUCLEOTIDE SEQUENCE</scope>
    <source>
        <strain evidence="6">CHK196-7946</strain>
    </source>
</reference>
<dbReference type="SUPFAM" id="SSF56300">
    <property type="entry name" value="Metallo-dependent phosphatases"/>
    <property type="match status" value="1"/>
</dbReference>
<dbReference type="InterPro" id="IPR008334">
    <property type="entry name" value="5'-Nucleotdase_C"/>
</dbReference>
<dbReference type="PANTHER" id="PTHR46928:SF1">
    <property type="entry name" value="MESENCHYME-SPECIFIC CELL SURFACE GLYCOPROTEIN"/>
    <property type="match status" value="1"/>
</dbReference>
<dbReference type="InterPro" id="IPR015943">
    <property type="entry name" value="WD40/YVTN_repeat-like_dom_sf"/>
</dbReference>
<evidence type="ECO:0000313" key="7">
    <source>
        <dbReference type="Proteomes" id="UP000823902"/>
    </source>
</evidence>
<name>A0A9D2QAC9_9FIRM</name>
<dbReference type="Pfam" id="PF00149">
    <property type="entry name" value="Metallophos"/>
    <property type="match status" value="1"/>
</dbReference>
<dbReference type="InterPro" id="IPR036907">
    <property type="entry name" value="5'-Nucleotdase_C_sf"/>
</dbReference>
<feature type="region of interest" description="Disordered" evidence="2">
    <location>
        <begin position="210"/>
        <end position="281"/>
    </location>
</feature>
<dbReference type="Gene3D" id="2.130.10.10">
    <property type="entry name" value="YVTN repeat-like/Quinoprotein amine dehydrogenase"/>
    <property type="match status" value="1"/>
</dbReference>
<evidence type="ECO:0000259" key="5">
    <source>
        <dbReference type="PROSITE" id="PS51841"/>
    </source>
</evidence>
<evidence type="ECO:0000256" key="3">
    <source>
        <dbReference type="SAM" id="Phobius"/>
    </source>
</evidence>
<dbReference type="Pfam" id="PF00932">
    <property type="entry name" value="LTD"/>
    <property type="match status" value="1"/>
</dbReference>
<sequence length="1403" mass="148678">MKRQWRKLLAGASVFALTASLLPTGLTVTAAGSEAGTPYTAEGTYDVTVPHVIVNQVYGGSDDGAASHSFIELYNQTAEDVDLTGWRLAYRSSEDGDDNGQWSYFELTGVIRAKGYYLVRCGATSGTDYTVPAGDQEWDIRLHNKGVSVALLDEHAEDLTDAFAGAITGENRPEGYVDLLAAQGNDAEDAQIPPAYEGAYEDIQSKKKAVRRDEFADTDNNAEDSSEVDYSDPVDAELGPHGPGESGEGTTDPGTGGEGTTDPGTGGEGGAGTPSQTYWNDSFNSEASLQLSRTGDVSLGTANADGGVAEIVSYNPDNGKAYVVNGQAGVLNVVTVNADGSLTTERSIEVQNLIDGFTYGDMTSVAVDPVNDHVVIALQAADYMAAGRIAVLDYDGNLLNSYKTGVQPDMVTVSSDGKWILTADEGEPREGYGAGTTDPAGSVTLVNTQTDEAKVIGFDGFDSAELAGQGILFNKVDGQILSAQQDLEPEYIALSGDNSRAYISLQEANAIATLDIASGEFTSIKSLGFQDLSAEANSADLVEDGGYAPASYENAAGVRMPDGISTFEVNGTTYLATANEGDAREWGDFTNEAKATLTDSEGNEAEKVRVLDPQVTAGLTEGTNYLFGSRSFSIFNADTMDLVYDSGNDFERLTADDLSWWFNCSNDDLEIDSRSAKKGPEPETVAVKQLGDRWYAFVGLERIGGIMVYDVTDPSGASYVNYINTRDFSSEIAGDVAPEGLAFIPAEDSPSGSPILLAACEVSGTLAAYTLSGSAVPAPEGAVVLYTNDVHCATDGYSYLAAYRAQLIEDGYDVITVDAGDAIQGEAIGSTSEGAAIVDIMNTVGYDYGVPGNHEFDYGLDRFLEIAAGDAPEAQYEYLSCNFVDLQTDATVLAPYDIVEMNGEDVAFVGISTPETYTKSTPTYFQDENGNFIYSFSEDTFYDTIQDTVDNARAEGADRVIAVGHLGIEGTTEGWKSTDVIANTTGIDAFIDAHSHETIAENEYANADGEMIPLTSTGTKFANFGVMTLKEDGRYTTELISPSSVDIQSSDAAASAYREVQDKVDGYNEELAYLNEKLGTSEVELTINDADGVRRIRNGETNMGDFVADAYRTMSGADIALVNGGGIRDSIAAGDVTRKDLMDVNPWNNEMCVIRATGQQILDALEHGARMNPEECGGFLQVSGLTYEIHNYLESPVITDSMEIFQEIDGTKERRVQNVMIGGEALDPDETYTVAGSCYTLQEQGDGFSMFKGAEVVKEEGLPVDSEMLISYFTKELGGKVTAEQYGDPLGDGRITILTEAQGETEDPENPSGNPGEDPAGGQTGDPTENPAGGNKNPGTDGDKNSAGSGTDGNGSENGADDGGKTVQTGDDSQIWPIAIGMAVALIAAGGSGIYMIKRRKSQ</sequence>
<dbReference type="SUPFAM" id="SSF74853">
    <property type="entry name" value="Lamin A/C globular tail domain"/>
    <property type="match status" value="1"/>
</dbReference>
<protein>
    <submittedName>
        <fullName evidence="6">Choice-of-anchor I family protein</fullName>
    </submittedName>
</protein>
<dbReference type="InterPro" id="IPR055188">
    <property type="entry name" value="Choice_anch_I"/>
</dbReference>
<dbReference type="InterPro" id="IPR001322">
    <property type="entry name" value="Lamin_tail_dom"/>
</dbReference>
<reference evidence="6" key="2">
    <citation type="submission" date="2021-04" db="EMBL/GenBank/DDBJ databases">
        <authorList>
            <person name="Gilroy R."/>
        </authorList>
    </citation>
    <scope>NUCLEOTIDE SEQUENCE</scope>
    <source>
        <strain evidence="6">CHK196-7946</strain>
    </source>
</reference>
<dbReference type="SUPFAM" id="SSF63825">
    <property type="entry name" value="YWTD domain"/>
    <property type="match status" value="1"/>
</dbReference>
<feature type="compositionally biased region" description="Polar residues" evidence="2">
    <location>
        <begin position="1346"/>
        <end position="1357"/>
    </location>
</feature>
<keyword evidence="3" id="KW-1133">Transmembrane helix</keyword>
<dbReference type="PRINTS" id="PR01607">
    <property type="entry name" value="APYRASEFAMLY"/>
</dbReference>
<dbReference type="PROSITE" id="PS51841">
    <property type="entry name" value="LTD"/>
    <property type="match status" value="1"/>
</dbReference>
<dbReference type="InterPro" id="IPR004843">
    <property type="entry name" value="Calcineurin-like_PHP"/>
</dbReference>
<feature type="chain" id="PRO_5039022266" evidence="4">
    <location>
        <begin position="31"/>
        <end position="1403"/>
    </location>
</feature>
<keyword evidence="3" id="KW-0472">Membrane</keyword>